<proteinExistence type="predicted"/>
<feature type="coiled-coil region" evidence="1">
    <location>
        <begin position="301"/>
        <end position="328"/>
    </location>
</feature>
<sequence>MYWMGVRRELTHAIRTIKAWRDIDSTLEDDGLEDEEQEVEISGFDTFLDSVSESSREFAVQYATEKSRRMQRTARGEFVPYDSVLKSIARSLYASEKSRALKKDIHLALSDRVLERDKFKRRARMLLQSAGWLDMDKFIEHRPPLDEVGFWKKPSPPQLSLLKFDQNNCPVFQLARCALCREIIRGSMFRCTVPDCTEDGHEGVICQGCQHDGKHTNAHLTKEYKHCVLEENIDLATSRQLCRCNTVARFNNDGQPRKLFPVLKADDHRSTKKGGVSCCLLNLPNAVAEAKYDGVLMKPQHTTLGNERAEAEETARRLEEKRKKQAKDSSYNQIATETINEKKAKDDIPFFMRNVTDRYPFGNVHMALRIGPLMIENGVPDTKGGAYITSRDPPNWQVAYTSGGVDIEYSLALNDDPTTTETRVLYRSRRSPRHPKRYKTALKQVVGGLFTGYTLEALENTVIDQVMAASGIDDLDNADDHITVREQIWNSTLAPILANLHALMDDRVNVLLPSITQRLLDRNIPLKWNRRTNNCQNFCDNMIDYPLYGSFLSSSAGSYLMSFICRPGAYTPHRERNVQTKYDVPSGLCEEYLLKFRYGLHVESDIVDSLLEYWHDWGAFCGGPIYPSHHQNLFPWDCTEAYRRETTRKTCGSGCTLSKHVWSFPFDSWSISELHLARGYGALMYPEVVSPKDWMRNRLSILRGQDALLAGAATMARSKLFRQAVSWMSLCDDPRVDRFKLGGIHRAQPFSHHYEEGKYHEYFVADWAHLCRDDQVKEYEAIRDARRELPDIPDRKDDLGSYGG</sequence>
<feature type="non-terminal residue" evidence="2">
    <location>
        <position position="1"/>
    </location>
</feature>
<keyword evidence="1" id="KW-0175">Coiled coil</keyword>
<evidence type="ECO:0000256" key="1">
    <source>
        <dbReference type="SAM" id="Coils"/>
    </source>
</evidence>
<reference evidence="2" key="1">
    <citation type="journal article" date="2023" name="Mol. Phylogenet. Evol.">
        <title>Genome-scale phylogeny and comparative genomics of the fungal order Sordariales.</title>
        <authorList>
            <person name="Hensen N."/>
            <person name="Bonometti L."/>
            <person name="Westerberg I."/>
            <person name="Brannstrom I.O."/>
            <person name="Guillou S."/>
            <person name="Cros-Aarteil S."/>
            <person name="Calhoun S."/>
            <person name="Haridas S."/>
            <person name="Kuo A."/>
            <person name="Mondo S."/>
            <person name="Pangilinan J."/>
            <person name="Riley R."/>
            <person name="LaButti K."/>
            <person name="Andreopoulos B."/>
            <person name="Lipzen A."/>
            <person name="Chen C."/>
            <person name="Yan M."/>
            <person name="Daum C."/>
            <person name="Ng V."/>
            <person name="Clum A."/>
            <person name="Steindorff A."/>
            <person name="Ohm R.A."/>
            <person name="Martin F."/>
            <person name="Silar P."/>
            <person name="Natvig D.O."/>
            <person name="Lalanne C."/>
            <person name="Gautier V."/>
            <person name="Ament-Velasquez S.L."/>
            <person name="Kruys A."/>
            <person name="Hutchinson M.I."/>
            <person name="Powell A.J."/>
            <person name="Barry K."/>
            <person name="Miller A.N."/>
            <person name="Grigoriev I.V."/>
            <person name="Debuchy R."/>
            <person name="Gladieux P."/>
            <person name="Hiltunen Thoren M."/>
            <person name="Johannesson H."/>
        </authorList>
    </citation>
    <scope>NUCLEOTIDE SEQUENCE</scope>
    <source>
        <strain evidence="2">CBS 118394</strain>
    </source>
</reference>
<dbReference type="Proteomes" id="UP001283341">
    <property type="component" value="Unassembled WGS sequence"/>
</dbReference>
<protein>
    <submittedName>
        <fullName evidence="2">Uncharacterized protein</fullName>
    </submittedName>
</protein>
<keyword evidence="3" id="KW-1185">Reference proteome</keyword>
<comment type="caution">
    <text evidence="2">The sequence shown here is derived from an EMBL/GenBank/DDBJ whole genome shotgun (WGS) entry which is preliminary data.</text>
</comment>
<accession>A0AAE0MBV2</accession>
<dbReference type="AlphaFoldDB" id="A0AAE0MBV2"/>
<organism evidence="2 3">
    <name type="scientific">Apodospora peruviana</name>
    <dbReference type="NCBI Taxonomy" id="516989"/>
    <lineage>
        <taxon>Eukaryota</taxon>
        <taxon>Fungi</taxon>
        <taxon>Dikarya</taxon>
        <taxon>Ascomycota</taxon>
        <taxon>Pezizomycotina</taxon>
        <taxon>Sordariomycetes</taxon>
        <taxon>Sordariomycetidae</taxon>
        <taxon>Sordariales</taxon>
        <taxon>Lasiosphaeriaceae</taxon>
        <taxon>Apodospora</taxon>
    </lineage>
</organism>
<gene>
    <name evidence="2" type="ORF">B0H66DRAFT_449385</name>
</gene>
<dbReference type="EMBL" id="JAUEDM010000002">
    <property type="protein sequence ID" value="KAK3326732.1"/>
    <property type="molecule type" value="Genomic_DNA"/>
</dbReference>
<evidence type="ECO:0000313" key="2">
    <source>
        <dbReference type="EMBL" id="KAK3326732.1"/>
    </source>
</evidence>
<name>A0AAE0MBV2_9PEZI</name>
<evidence type="ECO:0000313" key="3">
    <source>
        <dbReference type="Proteomes" id="UP001283341"/>
    </source>
</evidence>
<reference evidence="2" key="2">
    <citation type="submission" date="2023-06" db="EMBL/GenBank/DDBJ databases">
        <authorList>
            <consortium name="Lawrence Berkeley National Laboratory"/>
            <person name="Haridas S."/>
            <person name="Hensen N."/>
            <person name="Bonometti L."/>
            <person name="Westerberg I."/>
            <person name="Brannstrom I.O."/>
            <person name="Guillou S."/>
            <person name="Cros-Aarteil S."/>
            <person name="Calhoun S."/>
            <person name="Kuo A."/>
            <person name="Mondo S."/>
            <person name="Pangilinan J."/>
            <person name="Riley R."/>
            <person name="Labutti K."/>
            <person name="Andreopoulos B."/>
            <person name="Lipzen A."/>
            <person name="Chen C."/>
            <person name="Yanf M."/>
            <person name="Daum C."/>
            <person name="Ng V."/>
            <person name="Clum A."/>
            <person name="Steindorff A."/>
            <person name="Ohm R."/>
            <person name="Martin F."/>
            <person name="Silar P."/>
            <person name="Natvig D."/>
            <person name="Lalanne C."/>
            <person name="Gautier V."/>
            <person name="Ament-Velasquez S.L."/>
            <person name="Kruys A."/>
            <person name="Hutchinson M.I."/>
            <person name="Powell A.J."/>
            <person name="Barry K."/>
            <person name="Miller A.N."/>
            <person name="Grigoriev I.V."/>
            <person name="Debuchy R."/>
            <person name="Gladieux P."/>
            <person name="Thoren M.H."/>
            <person name="Johannesson H."/>
        </authorList>
    </citation>
    <scope>NUCLEOTIDE SEQUENCE</scope>
    <source>
        <strain evidence="2">CBS 118394</strain>
    </source>
</reference>